<dbReference type="PANTHER" id="PTHR43316:SF3">
    <property type="entry name" value="HALOACID DEHALOGENASE, TYPE II (AFU_ORTHOLOGUE AFUA_2G07750)-RELATED"/>
    <property type="match status" value="1"/>
</dbReference>
<organism evidence="3 4">
    <name type="scientific">Staphylococcus saprophyticus</name>
    <dbReference type="NCBI Taxonomy" id="29385"/>
    <lineage>
        <taxon>Bacteria</taxon>
        <taxon>Bacillati</taxon>
        <taxon>Bacillota</taxon>
        <taxon>Bacilli</taxon>
        <taxon>Bacillales</taxon>
        <taxon>Staphylococcaceae</taxon>
        <taxon>Staphylococcus</taxon>
    </lineage>
</organism>
<dbReference type="Proteomes" id="UP000254707">
    <property type="component" value="Unassembled WGS sequence"/>
</dbReference>
<accession>A0A380HK81</accession>
<comment type="similarity">
    <text evidence="1">Belongs to the HAD-like hydrolase superfamily. S-2-haloalkanoic acid dehalogenase family.</text>
</comment>
<dbReference type="PRINTS" id="PR00413">
    <property type="entry name" value="HADHALOGNASE"/>
</dbReference>
<dbReference type="SFLD" id="SFLDS00003">
    <property type="entry name" value="Haloacid_Dehalogenase"/>
    <property type="match status" value="1"/>
</dbReference>
<dbReference type="InterPro" id="IPR006439">
    <property type="entry name" value="HAD-SF_hydro_IA"/>
</dbReference>
<dbReference type="NCBIfam" id="TIGR01428">
    <property type="entry name" value="HAD_type_II"/>
    <property type="match status" value="1"/>
</dbReference>
<dbReference type="RefSeq" id="WP_037537657.1">
    <property type="nucleotide sequence ID" value="NZ_CAXOKG010000002.1"/>
</dbReference>
<evidence type="ECO:0000256" key="1">
    <source>
        <dbReference type="ARBA" id="ARBA00008106"/>
    </source>
</evidence>
<sequence>MYKAIIFDVYGTIFDISSLEKHMDQFDEAQASSISQLWRKTQLQHMFLKQIMQRYITFDDLTKDALRYTLDEHKVQYNREDINQLFDAFLDLDYFKEIPRVFSDLKAKNIDIGVLSNGNDSMLMPLVDNSKISEYIDTVMSVDEIKQYKPSPASYALILNYYHLTREEILFVSSNSWDITGAANFGFDTVWINRDKVQFDYNGQSPTMTVSNLNKLVKWLEMNK</sequence>
<evidence type="ECO:0000256" key="2">
    <source>
        <dbReference type="ARBA" id="ARBA00022801"/>
    </source>
</evidence>
<proteinExistence type="inferred from homology"/>
<dbReference type="PANTHER" id="PTHR43316">
    <property type="entry name" value="HYDROLASE, HALOACID DELAHOGENASE-RELATED"/>
    <property type="match status" value="1"/>
</dbReference>
<dbReference type="EMBL" id="UHED01000001">
    <property type="protein sequence ID" value="SUM82015.1"/>
    <property type="molecule type" value="Genomic_DNA"/>
</dbReference>
<protein>
    <submittedName>
        <fullName evidence="3">2-haloalkanoic acid dehalogenase</fullName>
        <ecNumber evidence="3">3.8.1.2</ecNumber>
    </submittedName>
</protein>
<dbReference type="Pfam" id="PF00702">
    <property type="entry name" value="Hydrolase"/>
    <property type="match status" value="1"/>
</dbReference>
<dbReference type="NCBIfam" id="TIGR01493">
    <property type="entry name" value="HAD-SF-IA-v2"/>
    <property type="match status" value="1"/>
</dbReference>
<dbReference type="SFLD" id="SFLDF00045">
    <property type="entry name" value="2-haloacid_dehalogenase"/>
    <property type="match status" value="1"/>
</dbReference>
<dbReference type="InterPro" id="IPR051540">
    <property type="entry name" value="S-2-haloacid_dehalogenase"/>
</dbReference>
<dbReference type="GO" id="GO:0018784">
    <property type="term" value="F:(S)-2-haloacid dehalogenase activity"/>
    <property type="evidence" value="ECO:0007669"/>
    <property type="project" value="UniProtKB-EC"/>
</dbReference>
<dbReference type="Gene3D" id="3.40.50.1000">
    <property type="entry name" value="HAD superfamily/HAD-like"/>
    <property type="match status" value="1"/>
</dbReference>
<dbReference type="InterPro" id="IPR023198">
    <property type="entry name" value="PGP-like_dom2"/>
</dbReference>
<dbReference type="SFLD" id="SFLDG01129">
    <property type="entry name" value="C1.5:_HAD__Beta-PGM__Phosphata"/>
    <property type="match status" value="1"/>
</dbReference>
<dbReference type="InterPro" id="IPR006328">
    <property type="entry name" value="2-HAD"/>
</dbReference>
<dbReference type="CDD" id="cd02588">
    <property type="entry name" value="HAD_L2-DEX"/>
    <property type="match status" value="1"/>
</dbReference>
<dbReference type="Gene3D" id="1.10.150.240">
    <property type="entry name" value="Putative phosphatase, domain 2"/>
    <property type="match status" value="1"/>
</dbReference>
<evidence type="ECO:0000313" key="3">
    <source>
        <dbReference type="EMBL" id="SUM82015.1"/>
    </source>
</evidence>
<dbReference type="SUPFAM" id="SSF56784">
    <property type="entry name" value="HAD-like"/>
    <property type="match status" value="1"/>
</dbReference>
<reference evidence="3 4" key="1">
    <citation type="submission" date="2018-06" db="EMBL/GenBank/DDBJ databases">
        <authorList>
            <consortium name="Pathogen Informatics"/>
            <person name="Doyle S."/>
        </authorList>
    </citation>
    <scope>NUCLEOTIDE SEQUENCE [LARGE SCALE GENOMIC DNA]</scope>
    <source>
        <strain evidence="3 4">NCTC7688</strain>
    </source>
</reference>
<dbReference type="EC" id="3.8.1.2" evidence="3"/>
<dbReference type="SFLD" id="SFLDG01135">
    <property type="entry name" value="C1.5.6:_HAD__Beta-PGM__Phospha"/>
    <property type="match status" value="1"/>
</dbReference>
<evidence type="ECO:0000313" key="4">
    <source>
        <dbReference type="Proteomes" id="UP000254707"/>
    </source>
</evidence>
<gene>
    <name evidence="3" type="ORF">NCTC7688_00511</name>
</gene>
<dbReference type="AlphaFoldDB" id="A0A380HK81"/>
<dbReference type="InterPro" id="IPR036412">
    <property type="entry name" value="HAD-like_sf"/>
</dbReference>
<keyword evidence="2 3" id="KW-0378">Hydrolase</keyword>
<name>A0A380HK81_STASA</name>
<dbReference type="InterPro" id="IPR023214">
    <property type="entry name" value="HAD_sf"/>
</dbReference>